<dbReference type="SMART" id="SM00138">
    <property type="entry name" value="MeTrc"/>
    <property type="match status" value="1"/>
</dbReference>
<evidence type="ECO:0000256" key="2">
    <source>
        <dbReference type="ARBA" id="ARBA00022679"/>
    </source>
</evidence>
<evidence type="ECO:0000256" key="3">
    <source>
        <dbReference type="ARBA" id="ARBA00022691"/>
    </source>
</evidence>
<dbReference type="RefSeq" id="WP_107567598.1">
    <property type="nucleotide sequence ID" value="NZ_PYYB01000001.1"/>
</dbReference>
<dbReference type="Proteomes" id="UP000240739">
    <property type="component" value="Unassembled WGS sequence"/>
</dbReference>
<evidence type="ECO:0000313" key="6">
    <source>
        <dbReference type="Proteomes" id="UP000240739"/>
    </source>
</evidence>
<feature type="domain" description="CheR-type methyltransferase" evidence="4">
    <location>
        <begin position="12"/>
        <end position="270"/>
    </location>
</feature>
<dbReference type="AlphaFoldDB" id="A0A2T4UIU6"/>
<dbReference type="InterPro" id="IPR000780">
    <property type="entry name" value="CheR_MeTrfase"/>
</dbReference>
<accession>A0A2T4UIU6</accession>
<keyword evidence="1" id="KW-0489">Methyltransferase</keyword>
<dbReference type="InterPro" id="IPR050903">
    <property type="entry name" value="Bact_Chemotaxis_MeTrfase"/>
</dbReference>
<dbReference type="PROSITE" id="PS50123">
    <property type="entry name" value="CHER"/>
    <property type="match status" value="1"/>
</dbReference>
<keyword evidence="3" id="KW-0949">S-adenosyl-L-methionine</keyword>
<dbReference type="InterPro" id="IPR029063">
    <property type="entry name" value="SAM-dependent_MTases_sf"/>
</dbReference>
<dbReference type="PRINTS" id="PR00996">
    <property type="entry name" value="CHERMTFRASE"/>
</dbReference>
<evidence type="ECO:0000256" key="1">
    <source>
        <dbReference type="ARBA" id="ARBA00022603"/>
    </source>
</evidence>
<dbReference type="CDD" id="cd02440">
    <property type="entry name" value="AdoMet_MTases"/>
    <property type="match status" value="1"/>
</dbReference>
<name>A0A2T4UIU6_9ACTN</name>
<dbReference type="Gene3D" id="3.40.50.150">
    <property type="entry name" value="Vaccinia Virus protein VP39"/>
    <property type="match status" value="1"/>
</dbReference>
<keyword evidence="2" id="KW-0808">Transferase</keyword>
<dbReference type="GO" id="GO:0032259">
    <property type="term" value="P:methylation"/>
    <property type="evidence" value="ECO:0007669"/>
    <property type="project" value="UniProtKB-KW"/>
</dbReference>
<comment type="caution">
    <text evidence="5">The sequence shown here is derived from an EMBL/GenBank/DDBJ whole genome shotgun (WGS) entry which is preliminary data.</text>
</comment>
<protein>
    <submittedName>
        <fullName evidence="5">Chemotaxis protein CheR</fullName>
    </submittedName>
</protein>
<evidence type="ECO:0000259" key="4">
    <source>
        <dbReference type="PROSITE" id="PS50123"/>
    </source>
</evidence>
<dbReference type="Pfam" id="PF01739">
    <property type="entry name" value="CheR"/>
    <property type="match status" value="1"/>
</dbReference>
<dbReference type="SUPFAM" id="SSF47757">
    <property type="entry name" value="Chemotaxis receptor methyltransferase CheR, N-terminal domain"/>
    <property type="match status" value="1"/>
</dbReference>
<organism evidence="5 6">
    <name type="scientific">Paraconexibacter algicola</name>
    <dbReference type="NCBI Taxonomy" id="2133960"/>
    <lineage>
        <taxon>Bacteria</taxon>
        <taxon>Bacillati</taxon>
        <taxon>Actinomycetota</taxon>
        <taxon>Thermoleophilia</taxon>
        <taxon>Solirubrobacterales</taxon>
        <taxon>Paraconexibacteraceae</taxon>
        <taxon>Paraconexibacter</taxon>
    </lineage>
</organism>
<dbReference type="OrthoDB" id="9816309at2"/>
<proteinExistence type="predicted"/>
<dbReference type="InterPro" id="IPR022642">
    <property type="entry name" value="CheR_C"/>
</dbReference>
<gene>
    <name evidence="5" type="ORF">C7Y72_05620</name>
</gene>
<dbReference type="InterPro" id="IPR022641">
    <property type="entry name" value="CheR_N"/>
</dbReference>
<sequence>MSIVERTAHDPYPEFTAGLRRLTGIDLDQYKRPQMERRIRTWITARHGDDDLLAELRRLRADDEELDAFLDRMTINVSQLWRNPEQWERIGRDVLPDLRAAGPARPLRIWSAGCSYGAEAYTLAAHVLDAGPGVRAEIVGTDIDNRVVARARRGIFSDADARDAPRDALLRHFEQTADGTWAARPALRALVRFEQGDLLRVRPRREHHDLILCRNTVIYFTEEVRDALHERLVEALRPGGYLIVGATERVARAADLGLEPTHPFTYRKVG</sequence>
<evidence type="ECO:0000313" key="5">
    <source>
        <dbReference type="EMBL" id="PTL59162.1"/>
    </source>
</evidence>
<dbReference type="SUPFAM" id="SSF53335">
    <property type="entry name" value="S-adenosyl-L-methionine-dependent methyltransferases"/>
    <property type="match status" value="1"/>
</dbReference>
<dbReference type="PANTHER" id="PTHR24422">
    <property type="entry name" value="CHEMOTAXIS PROTEIN METHYLTRANSFERASE"/>
    <property type="match status" value="1"/>
</dbReference>
<dbReference type="Pfam" id="PF03705">
    <property type="entry name" value="CheR_N"/>
    <property type="match status" value="1"/>
</dbReference>
<reference evidence="5 6" key="1">
    <citation type="submission" date="2018-03" db="EMBL/GenBank/DDBJ databases">
        <title>Aquarubrobacter algicola gen. nov., sp. nov., a novel actinobacterium isolated from shallow eutrophic lake during the end of cyanobacterial harmful algal blooms.</title>
        <authorList>
            <person name="Chun S.J."/>
        </authorList>
    </citation>
    <scope>NUCLEOTIDE SEQUENCE [LARGE SCALE GENOMIC DNA]</scope>
    <source>
        <strain evidence="5 6">Seoho-28</strain>
    </source>
</reference>
<dbReference type="GO" id="GO:0008757">
    <property type="term" value="F:S-adenosylmethionine-dependent methyltransferase activity"/>
    <property type="evidence" value="ECO:0007669"/>
    <property type="project" value="InterPro"/>
</dbReference>
<keyword evidence="6" id="KW-1185">Reference proteome</keyword>
<dbReference type="EMBL" id="PYYB01000001">
    <property type="protein sequence ID" value="PTL59162.1"/>
    <property type="molecule type" value="Genomic_DNA"/>
</dbReference>
<dbReference type="PANTHER" id="PTHR24422:SF19">
    <property type="entry name" value="CHEMOTAXIS PROTEIN METHYLTRANSFERASE"/>
    <property type="match status" value="1"/>
</dbReference>